<dbReference type="Proteomes" id="UP000494218">
    <property type="component" value="Unassembled WGS sequence"/>
</dbReference>
<name>A0A6P2SU81_BURL3</name>
<reference evidence="1 2" key="1">
    <citation type="submission" date="2019-09" db="EMBL/GenBank/DDBJ databases">
        <authorList>
            <person name="Depoorter E."/>
        </authorList>
    </citation>
    <scope>NUCLEOTIDE SEQUENCE [LARGE SCALE GENOMIC DNA]</scope>
    <source>
        <strain evidence="1">LMG 23254</strain>
    </source>
</reference>
<evidence type="ECO:0000313" key="1">
    <source>
        <dbReference type="EMBL" id="VWC47274.1"/>
    </source>
</evidence>
<organism evidence="1 2">
    <name type="scientific">Burkholderia lata (strain ATCC 17760 / DSM 23089 / LMG 22485 / NCIMB 9086 / R18194 / 383)</name>
    <dbReference type="NCBI Taxonomy" id="482957"/>
    <lineage>
        <taxon>Bacteria</taxon>
        <taxon>Pseudomonadati</taxon>
        <taxon>Pseudomonadota</taxon>
        <taxon>Betaproteobacteria</taxon>
        <taxon>Burkholderiales</taxon>
        <taxon>Burkholderiaceae</taxon>
        <taxon>Burkholderia</taxon>
        <taxon>Burkholderia cepacia complex</taxon>
    </lineage>
</organism>
<dbReference type="RefSeq" id="WP_175035442.1">
    <property type="nucleotide sequence ID" value="NZ_CABVPW010000059.1"/>
</dbReference>
<gene>
    <name evidence="1" type="ORF">BLA23254_07461</name>
</gene>
<proteinExistence type="predicted"/>
<dbReference type="EMBL" id="CABVPW010000059">
    <property type="protein sequence ID" value="VWC47274.1"/>
    <property type="molecule type" value="Genomic_DNA"/>
</dbReference>
<evidence type="ECO:0000313" key="2">
    <source>
        <dbReference type="Proteomes" id="UP000494218"/>
    </source>
</evidence>
<protein>
    <submittedName>
        <fullName evidence="1">Uncharacterized protein</fullName>
    </submittedName>
</protein>
<dbReference type="AlphaFoldDB" id="A0A6P2SU81"/>
<sequence length="66" mass="8070">MVDRDAFERVAFRLITYRTSLWQKAVRRELARLIVDMIKALGIYSRFEHRKQFVPDLKYQRIKIGR</sequence>
<accession>A0A6P2SU81</accession>